<evidence type="ECO:0000313" key="4">
    <source>
        <dbReference type="WBParaSite" id="PEQ_0000890301-mRNA-1"/>
    </source>
</evidence>
<dbReference type="Pfam" id="PF21673">
    <property type="entry name" value="CCDC93_N"/>
    <property type="match status" value="1"/>
</dbReference>
<evidence type="ECO:0000259" key="2">
    <source>
        <dbReference type="Pfam" id="PF21673"/>
    </source>
</evidence>
<reference evidence="4" key="1">
    <citation type="submission" date="2022-11" db="UniProtKB">
        <authorList>
            <consortium name="WormBaseParasite"/>
        </authorList>
    </citation>
    <scope>IDENTIFICATION</scope>
</reference>
<accession>A0A914RRG0</accession>
<dbReference type="GO" id="GO:0006893">
    <property type="term" value="P:Golgi to plasma membrane transport"/>
    <property type="evidence" value="ECO:0007669"/>
    <property type="project" value="TreeGrafter"/>
</dbReference>
<proteinExistence type="predicted"/>
<evidence type="ECO:0000256" key="1">
    <source>
        <dbReference type="SAM" id="MobiDB-lite"/>
    </source>
</evidence>
<protein>
    <submittedName>
        <fullName evidence="4">Coiled-coil domain-containing protein 93</fullName>
    </submittedName>
</protein>
<evidence type="ECO:0000313" key="3">
    <source>
        <dbReference type="Proteomes" id="UP000887564"/>
    </source>
</evidence>
<feature type="domain" description="CCDC93 N-terminal" evidence="2">
    <location>
        <begin position="84"/>
        <end position="130"/>
    </location>
</feature>
<dbReference type="WBParaSite" id="PEQ_0000890301-mRNA-1">
    <property type="protein sequence ID" value="PEQ_0000890301-mRNA-1"/>
    <property type="gene ID" value="PEQ_0000890301"/>
</dbReference>
<organism evidence="3 4">
    <name type="scientific">Parascaris equorum</name>
    <name type="common">Equine roundworm</name>
    <dbReference type="NCBI Taxonomy" id="6256"/>
    <lineage>
        <taxon>Eukaryota</taxon>
        <taxon>Metazoa</taxon>
        <taxon>Ecdysozoa</taxon>
        <taxon>Nematoda</taxon>
        <taxon>Chromadorea</taxon>
        <taxon>Rhabditida</taxon>
        <taxon>Spirurina</taxon>
        <taxon>Ascaridomorpha</taxon>
        <taxon>Ascaridoidea</taxon>
        <taxon>Ascarididae</taxon>
        <taxon>Parascaris</taxon>
    </lineage>
</organism>
<dbReference type="InterPro" id="IPR048747">
    <property type="entry name" value="CCDC93_N"/>
</dbReference>
<dbReference type="PANTHER" id="PTHR16441">
    <property type="entry name" value="FIDIPIDINE"/>
    <property type="match status" value="1"/>
</dbReference>
<dbReference type="InterPro" id="IPR039116">
    <property type="entry name" value="CCDC93"/>
</dbReference>
<keyword evidence="3" id="KW-1185">Reference proteome</keyword>
<dbReference type="PANTHER" id="PTHR16441:SF0">
    <property type="entry name" value="COILED-COIL DOMAIN-CONTAINING PROTEIN 93"/>
    <property type="match status" value="1"/>
</dbReference>
<dbReference type="Proteomes" id="UP000887564">
    <property type="component" value="Unplaced"/>
</dbReference>
<feature type="region of interest" description="Disordered" evidence="1">
    <location>
        <begin position="9"/>
        <end position="31"/>
    </location>
</feature>
<dbReference type="AlphaFoldDB" id="A0A914RRG0"/>
<sequence length="137" mass="16176">SLTNAFVRQPVTAPGREHKEKGLQPTGETPERKRPYDLAKLVCLMFEYTSPWHFIIQLFYRTHRDRMVHNAVQPIGRHRSVLLRKFDNWTEDYAHSFRLAEVLQQLKCPHSLEPHQIQGLDYIHIFPVVQKDIPLIP</sequence>
<name>A0A914RRG0_PAREQ</name>